<dbReference type="Proteomes" id="UP000663844">
    <property type="component" value="Unassembled WGS sequence"/>
</dbReference>
<dbReference type="PANTHER" id="PTHR11783">
    <property type="entry name" value="SULFOTRANSFERASE SULT"/>
    <property type="match status" value="1"/>
</dbReference>
<evidence type="ECO:0000313" key="6">
    <source>
        <dbReference type="Proteomes" id="UP000663845"/>
    </source>
</evidence>
<gene>
    <name evidence="4" type="ORF">JYZ213_LOCUS8267</name>
    <name evidence="5" type="ORF">OXD698_LOCUS33051</name>
</gene>
<name>A0A813WHH6_9BILA</name>
<evidence type="ECO:0000259" key="3">
    <source>
        <dbReference type="Pfam" id="PF00685"/>
    </source>
</evidence>
<evidence type="ECO:0000256" key="2">
    <source>
        <dbReference type="ARBA" id="ARBA00022679"/>
    </source>
</evidence>
<dbReference type="Gene3D" id="3.40.50.300">
    <property type="entry name" value="P-loop containing nucleotide triphosphate hydrolases"/>
    <property type="match status" value="1"/>
</dbReference>
<keyword evidence="2" id="KW-0808">Transferase</keyword>
<dbReference type="GO" id="GO:0008146">
    <property type="term" value="F:sulfotransferase activity"/>
    <property type="evidence" value="ECO:0007669"/>
    <property type="project" value="InterPro"/>
</dbReference>
<reference evidence="4" key="1">
    <citation type="submission" date="2021-02" db="EMBL/GenBank/DDBJ databases">
        <authorList>
            <person name="Nowell W R."/>
        </authorList>
    </citation>
    <scope>NUCLEOTIDE SEQUENCE</scope>
</reference>
<evidence type="ECO:0000313" key="5">
    <source>
        <dbReference type="EMBL" id="CAF4059808.1"/>
    </source>
</evidence>
<comment type="caution">
    <text evidence="4">The sequence shown here is derived from an EMBL/GenBank/DDBJ whole genome shotgun (WGS) entry which is preliminary data.</text>
</comment>
<dbReference type="Pfam" id="PF00685">
    <property type="entry name" value="Sulfotransfer_1"/>
    <property type="match status" value="1"/>
</dbReference>
<comment type="similarity">
    <text evidence="1">Belongs to the sulfotransferase 1 family.</text>
</comment>
<dbReference type="AlphaFoldDB" id="A0A813WHH6"/>
<feature type="domain" description="Sulfotransferase" evidence="3">
    <location>
        <begin position="37"/>
        <end position="285"/>
    </location>
</feature>
<dbReference type="EMBL" id="CAJOAZ010004450">
    <property type="protein sequence ID" value="CAF4059808.1"/>
    <property type="molecule type" value="Genomic_DNA"/>
</dbReference>
<evidence type="ECO:0000256" key="1">
    <source>
        <dbReference type="ARBA" id="ARBA00005771"/>
    </source>
</evidence>
<accession>A0A813WHH6</accession>
<dbReference type="SUPFAM" id="SSF52540">
    <property type="entry name" value="P-loop containing nucleoside triphosphate hydrolases"/>
    <property type="match status" value="1"/>
</dbReference>
<protein>
    <recommendedName>
        <fullName evidence="3">Sulfotransferase domain-containing protein</fullName>
    </recommendedName>
</protein>
<evidence type="ECO:0000313" key="4">
    <source>
        <dbReference type="EMBL" id="CAF0857956.1"/>
    </source>
</evidence>
<dbReference type="InterPro" id="IPR000863">
    <property type="entry name" value="Sulfotransferase_dom"/>
</dbReference>
<dbReference type="Proteomes" id="UP000663845">
    <property type="component" value="Unassembled WGS sequence"/>
</dbReference>
<proteinExistence type="inferred from homology"/>
<organism evidence="4 6">
    <name type="scientific">Adineta steineri</name>
    <dbReference type="NCBI Taxonomy" id="433720"/>
    <lineage>
        <taxon>Eukaryota</taxon>
        <taxon>Metazoa</taxon>
        <taxon>Spiralia</taxon>
        <taxon>Gnathifera</taxon>
        <taxon>Rotifera</taxon>
        <taxon>Eurotatoria</taxon>
        <taxon>Bdelloidea</taxon>
        <taxon>Adinetida</taxon>
        <taxon>Adinetidae</taxon>
        <taxon>Adineta</taxon>
    </lineage>
</organism>
<dbReference type="InterPro" id="IPR027417">
    <property type="entry name" value="P-loop_NTPase"/>
</dbReference>
<dbReference type="EMBL" id="CAJNOG010000056">
    <property type="protein sequence ID" value="CAF0857956.1"/>
    <property type="molecule type" value="Genomic_DNA"/>
</dbReference>
<sequence length="293" mass="34708">MTTEQVSTPFQLIDGLHAPSYYDVNKFRSGLEYKAQPDDIFIVTYPKSGTTWMEVIVFSLINNGKPFDEDNNDYLMRTPYLERVGESTGSTISRSYSIKTHLPFDRIPYHSQAKYICVIRNPKEVCMSLYQFLVKHQQSYYYQCEFNTFFDDFMKGQLPYGDYYQYLRSMWSYKEHENVLIISHEQMQRDIRCVIQRIAQFININLTDQDGLLDRVLTFSSYEYMKKNFDKVRKNYSTRTMDNTIAAAVSSTNLRNGTVNDRKSYMSDEQSQRFDKDMAEKMQDMAEFEILCR</sequence>